<organism evidence="1 2">
    <name type="scientific">Allacma fusca</name>
    <dbReference type="NCBI Taxonomy" id="39272"/>
    <lineage>
        <taxon>Eukaryota</taxon>
        <taxon>Metazoa</taxon>
        <taxon>Ecdysozoa</taxon>
        <taxon>Arthropoda</taxon>
        <taxon>Hexapoda</taxon>
        <taxon>Collembola</taxon>
        <taxon>Symphypleona</taxon>
        <taxon>Sminthuridae</taxon>
        <taxon>Allacma</taxon>
    </lineage>
</organism>
<accession>A0A8J2JC23</accession>
<dbReference type="Proteomes" id="UP000708208">
    <property type="component" value="Unassembled WGS sequence"/>
</dbReference>
<sequence length="75" mass="8439">MKEEPELSSFQSQNFNFKSFNAIFSCFGSSGHNVYFHQSWTMFHSITVIPGTISPKMLELSSSKILALNFLNAAD</sequence>
<protein>
    <submittedName>
        <fullName evidence="1">Uncharacterized protein</fullName>
    </submittedName>
</protein>
<evidence type="ECO:0000313" key="2">
    <source>
        <dbReference type="Proteomes" id="UP000708208"/>
    </source>
</evidence>
<dbReference type="AlphaFoldDB" id="A0A8J2JC23"/>
<proteinExistence type="predicted"/>
<gene>
    <name evidence="1" type="ORF">AFUS01_LOCUS4612</name>
</gene>
<comment type="caution">
    <text evidence="1">The sequence shown here is derived from an EMBL/GenBank/DDBJ whole genome shotgun (WGS) entry which is preliminary data.</text>
</comment>
<evidence type="ECO:0000313" key="1">
    <source>
        <dbReference type="EMBL" id="CAG7705187.1"/>
    </source>
</evidence>
<dbReference type="EMBL" id="CAJVCH010028843">
    <property type="protein sequence ID" value="CAG7705187.1"/>
    <property type="molecule type" value="Genomic_DNA"/>
</dbReference>
<name>A0A8J2JC23_9HEXA</name>
<reference evidence="1" key="1">
    <citation type="submission" date="2021-06" db="EMBL/GenBank/DDBJ databases">
        <authorList>
            <person name="Hodson N. C."/>
            <person name="Mongue J. A."/>
            <person name="Jaron S. K."/>
        </authorList>
    </citation>
    <scope>NUCLEOTIDE SEQUENCE</scope>
</reference>
<keyword evidence="2" id="KW-1185">Reference proteome</keyword>